<dbReference type="Proteomes" id="UP000321820">
    <property type="component" value="Chromosome"/>
</dbReference>
<dbReference type="EMBL" id="CP042806">
    <property type="protein sequence ID" value="QEE31099.1"/>
    <property type="molecule type" value="Genomic_DNA"/>
</dbReference>
<dbReference type="RefSeq" id="WP_147650393.1">
    <property type="nucleotide sequence ID" value="NZ_CP042806.1"/>
</dbReference>
<accession>A0A5B9EH03</accession>
<dbReference type="AlphaFoldDB" id="A0A5B9EH03"/>
<dbReference type="OrthoDB" id="113690at2"/>
<proteinExistence type="predicted"/>
<evidence type="ECO:0000313" key="1">
    <source>
        <dbReference type="EMBL" id="QEE31099.1"/>
    </source>
</evidence>
<organism evidence="1 2">
    <name type="scientific">Terriglobus albidus</name>
    <dbReference type="NCBI Taxonomy" id="1592106"/>
    <lineage>
        <taxon>Bacteria</taxon>
        <taxon>Pseudomonadati</taxon>
        <taxon>Acidobacteriota</taxon>
        <taxon>Terriglobia</taxon>
        <taxon>Terriglobales</taxon>
        <taxon>Acidobacteriaceae</taxon>
        <taxon>Terriglobus</taxon>
    </lineage>
</organism>
<sequence>MLALVAFAIVFWLGRQSRAYILRPDATLPSGTRPAPDGHEPTRLYAHNVMLRKGPHFRVYVRWIRGQMRSTRTGQHPSFDLPESFLLEIEKGVINVKLADIADYLNSGETGKSPLTDISIENKDGESKNGEIQVHGTLHKLMSLPVQLRGVLSPLPDGRLKFHLNKISVLKIPMKGLLGVFHVNAEDLVPSSGVEGVQVSENDLYLDTQRFLPPPHIQGQISSVTPSGEELKVIYGNADTDEQKLAQWHNFLRLVGGSLDFGKLSMRQADLTMIDATDDPWFELDLANYQAQLVYGTTRMTEKAGVEVYMPDLKNLPPEKRSTKGVTVEWLRNRNTSPPLDVEKVAETKNP</sequence>
<reference evidence="1 2" key="1">
    <citation type="submission" date="2019-08" db="EMBL/GenBank/DDBJ databases">
        <title>Complete genome sequence of Terriglobus albidus strain ORNL.</title>
        <authorList>
            <person name="Podar M."/>
        </authorList>
    </citation>
    <scope>NUCLEOTIDE SEQUENCE [LARGE SCALE GENOMIC DNA]</scope>
    <source>
        <strain evidence="1 2">ORNL</strain>
    </source>
</reference>
<name>A0A5B9EH03_9BACT</name>
<evidence type="ECO:0000313" key="2">
    <source>
        <dbReference type="Proteomes" id="UP000321820"/>
    </source>
</evidence>
<dbReference type="KEGG" id="talb:FTW19_00385"/>
<keyword evidence="2" id="KW-1185">Reference proteome</keyword>
<gene>
    <name evidence="1" type="ORF">FTW19_00385</name>
</gene>
<protein>
    <submittedName>
        <fullName evidence="1">Uncharacterized protein</fullName>
    </submittedName>
</protein>